<organism evidence="1">
    <name type="scientific">Anguilla anguilla</name>
    <name type="common">European freshwater eel</name>
    <name type="synonym">Muraena anguilla</name>
    <dbReference type="NCBI Taxonomy" id="7936"/>
    <lineage>
        <taxon>Eukaryota</taxon>
        <taxon>Metazoa</taxon>
        <taxon>Chordata</taxon>
        <taxon>Craniata</taxon>
        <taxon>Vertebrata</taxon>
        <taxon>Euteleostomi</taxon>
        <taxon>Actinopterygii</taxon>
        <taxon>Neopterygii</taxon>
        <taxon>Teleostei</taxon>
        <taxon>Anguilliformes</taxon>
        <taxon>Anguillidae</taxon>
        <taxon>Anguilla</taxon>
    </lineage>
</organism>
<sequence>MLRKHISNGNVRPDPQLIQIDEESCFCLLLKGQVNLDKANGLQHRPIYFQCCKQIS</sequence>
<reference evidence="1" key="2">
    <citation type="journal article" date="2015" name="Fish Shellfish Immunol.">
        <title>Early steps in the European eel (Anguilla anguilla)-Vibrio vulnificus interaction in the gills: Role of the RtxA13 toxin.</title>
        <authorList>
            <person name="Callol A."/>
            <person name="Pajuelo D."/>
            <person name="Ebbesson L."/>
            <person name="Teles M."/>
            <person name="MacKenzie S."/>
            <person name="Amaro C."/>
        </authorList>
    </citation>
    <scope>NUCLEOTIDE SEQUENCE</scope>
</reference>
<accession>A0A0E9UR58</accession>
<evidence type="ECO:0000313" key="1">
    <source>
        <dbReference type="EMBL" id="JAH67710.1"/>
    </source>
</evidence>
<proteinExistence type="predicted"/>
<name>A0A0E9UR58_ANGAN</name>
<dbReference type="AlphaFoldDB" id="A0A0E9UR58"/>
<dbReference type="EMBL" id="GBXM01040867">
    <property type="protein sequence ID" value="JAH67710.1"/>
    <property type="molecule type" value="Transcribed_RNA"/>
</dbReference>
<protein>
    <submittedName>
        <fullName evidence="1">Uncharacterized protein</fullName>
    </submittedName>
</protein>
<reference evidence="1" key="1">
    <citation type="submission" date="2014-11" db="EMBL/GenBank/DDBJ databases">
        <authorList>
            <person name="Amaro Gonzalez C."/>
        </authorList>
    </citation>
    <scope>NUCLEOTIDE SEQUENCE</scope>
</reference>